<dbReference type="Proteomes" id="UP000657918">
    <property type="component" value="Unassembled WGS sequence"/>
</dbReference>
<dbReference type="GO" id="GO:0003700">
    <property type="term" value="F:DNA-binding transcription factor activity"/>
    <property type="evidence" value="ECO:0007669"/>
    <property type="project" value="UniProtKB-UniRule"/>
</dbReference>
<evidence type="ECO:0000256" key="1">
    <source>
        <dbReference type="ARBA" id="ARBA00004123"/>
    </source>
</evidence>
<comment type="similarity">
    <text evidence="2 7">Belongs to the BBR/BPC family.</text>
</comment>
<keyword evidence="3 7" id="KW-0805">Transcription regulation</keyword>
<dbReference type="InterPro" id="IPR010409">
    <property type="entry name" value="GAGA-bd_tscrpt_act"/>
</dbReference>
<evidence type="ECO:0000313" key="9">
    <source>
        <dbReference type="EMBL" id="KAF9689595.1"/>
    </source>
</evidence>
<evidence type="ECO:0000256" key="4">
    <source>
        <dbReference type="ARBA" id="ARBA00023125"/>
    </source>
</evidence>
<dbReference type="GO" id="GO:0003677">
    <property type="term" value="F:DNA binding"/>
    <property type="evidence" value="ECO:0007669"/>
    <property type="project" value="UniProtKB-KW"/>
</dbReference>
<dbReference type="GO" id="GO:0005634">
    <property type="term" value="C:nucleus"/>
    <property type="evidence" value="ECO:0007669"/>
    <property type="project" value="UniProtKB-SubCell"/>
</dbReference>
<comment type="caution">
    <text evidence="9">The sequence shown here is derived from an EMBL/GenBank/DDBJ whole genome shotgun (WGS) entry which is preliminary data.</text>
</comment>
<proteinExistence type="inferred from homology"/>
<comment type="subcellular location">
    <subcellularLocation>
        <location evidence="1 7">Nucleus</location>
    </subcellularLocation>
</comment>
<dbReference type="EMBL" id="JADGMS010000001">
    <property type="protein sequence ID" value="KAF9689595.1"/>
    <property type="molecule type" value="Genomic_DNA"/>
</dbReference>
<evidence type="ECO:0000256" key="8">
    <source>
        <dbReference type="SAM" id="SignalP"/>
    </source>
</evidence>
<gene>
    <name evidence="9" type="ORF">SADUNF_Sadunf01G0108700</name>
</gene>
<feature type="signal peptide" evidence="8">
    <location>
        <begin position="1"/>
        <end position="16"/>
    </location>
</feature>
<evidence type="ECO:0000256" key="7">
    <source>
        <dbReference type="RuleBase" id="RU367160"/>
    </source>
</evidence>
<organism evidence="9 10">
    <name type="scientific">Salix dunnii</name>
    <dbReference type="NCBI Taxonomy" id="1413687"/>
    <lineage>
        <taxon>Eukaryota</taxon>
        <taxon>Viridiplantae</taxon>
        <taxon>Streptophyta</taxon>
        <taxon>Embryophyta</taxon>
        <taxon>Tracheophyta</taxon>
        <taxon>Spermatophyta</taxon>
        <taxon>Magnoliopsida</taxon>
        <taxon>eudicotyledons</taxon>
        <taxon>Gunneridae</taxon>
        <taxon>Pentapetalae</taxon>
        <taxon>rosids</taxon>
        <taxon>fabids</taxon>
        <taxon>Malpighiales</taxon>
        <taxon>Salicaceae</taxon>
        <taxon>Saliceae</taxon>
        <taxon>Salix</taxon>
    </lineage>
</organism>
<protein>
    <recommendedName>
        <fullName evidence="7">GAGA-binding transcriptional activator</fullName>
    </recommendedName>
</protein>
<keyword evidence="8" id="KW-0732">Signal</keyword>
<sequence>MGCWWMAILMLHYSISEHPLPMRSTRPGARMAGREMSNGAYGFGSAGQDLLKEVSYFQPDDCLEETCSIVAAGEISMLQHLLGNFSIKLGGEVA</sequence>
<keyword evidence="10" id="KW-1185">Reference proteome</keyword>
<name>A0A835TJZ6_9ROSI</name>
<keyword evidence="6 7" id="KW-0539">Nucleus</keyword>
<dbReference type="Pfam" id="PF06217">
    <property type="entry name" value="GAGA_bind"/>
    <property type="match status" value="1"/>
</dbReference>
<evidence type="ECO:0000256" key="2">
    <source>
        <dbReference type="ARBA" id="ARBA00007911"/>
    </source>
</evidence>
<accession>A0A835TJZ6</accession>
<dbReference type="OrthoDB" id="10618092at2759"/>
<feature type="chain" id="PRO_5032269293" description="GAGA-binding transcriptional activator" evidence="8">
    <location>
        <begin position="17"/>
        <end position="94"/>
    </location>
</feature>
<evidence type="ECO:0000256" key="3">
    <source>
        <dbReference type="ARBA" id="ARBA00023015"/>
    </source>
</evidence>
<keyword evidence="5 7" id="KW-0804">Transcription</keyword>
<reference evidence="9 10" key="1">
    <citation type="submission" date="2020-10" db="EMBL/GenBank/DDBJ databases">
        <title>Plant Genome Project.</title>
        <authorList>
            <person name="Zhang R.-G."/>
        </authorList>
    </citation>
    <scope>NUCLEOTIDE SEQUENCE [LARGE SCALE GENOMIC DNA]</scope>
    <source>
        <strain evidence="9">FAFU-HL-1</strain>
        <tissue evidence="9">Leaf</tissue>
    </source>
</reference>
<comment type="function">
    <text evidence="7">Transcriptional regulator that specifically binds to GA-rich elements (GAGA-repeats) present in regulatory sequences of genes involved in developmental processes.</text>
</comment>
<evidence type="ECO:0000313" key="10">
    <source>
        <dbReference type="Proteomes" id="UP000657918"/>
    </source>
</evidence>
<evidence type="ECO:0000256" key="5">
    <source>
        <dbReference type="ARBA" id="ARBA00023163"/>
    </source>
</evidence>
<dbReference type="AlphaFoldDB" id="A0A835TJZ6"/>
<keyword evidence="4 7" id="KW-0238">DNA-binding</keyword>
<evidence type="ECO:0000256" key="6">
    <source>
        <dbReference type="ARBA" id="ARBA00023242"/>
    </source>
</evidence>